<dbReference type="EMBL" id="SIJB01000027">
    <property type="protein sequence ID" value="NBI29699.1"/>
    <property type="molecule type" value="Genomic_DNA"/>
</dbReference>
<name>A0A6N9Q4C6_9BACL</name>
<dbReference type="OrthoDB" id="2067411at2"/>
<sequence>MIYIKRVTLLVLIFVLIAGCSNETISTDSNIIIEKGQVKSYEDILTVEEIEEDIDGDEKKEHIKLSISPALKPDPENKNQYLWDDSHVWQLVVEDEGNFYTLPYLMTMYKAELYISNEEENQNTIIFLTKGTTLSFLQYKHNQKGYFEKKVIYNEGPILHRSTIK</sequence>
<accession>A0A6N9Q4C6</accession>
<dbReference type="PROSITE" id="PS51257">
    <property type="entry name" value="PROKAR_LIPOPROTEIN"/>
    <property type="match status" value="1"/>
</dbReference>
<proteinExistence type="predicted"/>
<evidence type="ECO:0000313" key="1">
    <source>
        <dbReference type="EMBL" id="NBI29699.1"/>
    </source>
</evidence>
<keyword evidence="2" id="KW-1185">Reference proteome</keyword>
<comment type="caution">
    <text evidence="1">The sequence shown here is derived from an EMBL/GenBank/DDBJ whole genome shotgun (WGS) entry which is preliminary data.</text>
</comment>
<gene>
    <name evidence="1" type="ORF">ERL59_12090</name>
</gene>
<evidence type="ECO:0008006" key="3">
    <source>
        <dbReference type="Google" id="ProtNLM"/>
    </source>
</evidence>
<organism evidence="1 2">
    <name type="scientific">Chengkuizengella marina</name>
    <dbReference type="NCBI Taxonomy" id="2507566"/>
    <lineage>
        <taxon>Bacteria</taxon>
        <taxon>Bacillati</taxon>
        <taxon>Bacillota</taxon>
        <taxon>Bacilli</taxon>
        <taxon>Bacillales</taxon>
        <taxon>Paenibacillaceae</taxon>
        <taxon>Chengkuizengella</taxon>
    </lineage>
</organism>
<reference evidence="1 2" key="1">
    <citation type="submission" date="2019-01" db="EMBL/GenBank/DDBJ databases">
        <title>Chengkuizengella sp. nov., isolated from deep-sea sediment of East Pacific Ocean.</title>
        <authorList>
            <person name="Yang J."/>
            <person name="Lai Q."/>
            <person name="Shao Z."/>
        </authorList>
    </citation>
    <scope>NUCLEOTIDE SEQUENCE [LARGE SCALE GENOMIC DNA]</scope>
    <source>
        <strain evidence="1 2">YPA3-1-1</strain>
    </source>
</reference>
<protein>
    <recommendedName>
        <fullName evidence="3">Lipoprotein</fullName>
    </recommendedName>
</protein>
<dbReference type="Proteomes" id="UP000448943">
    <property type="component" value="Unassembled WGS sequence"/>
</dbReference>
<dbReference type="RefSeq" id="WP_160646505.1">
    <property type="nucleotide sequence ID" value="NZ_SIJB01000027.1"/>
</dbReference>
<evidence type="ECO:0000313" key="2">
    <source>
        <dbReference type="Proteomes" id="UP000448943"/>
    </source>
</evidence>
<dbReference type="AlphaFoldDB" id="A0A6N9Q4C6"/>